<comment type="subcellular location">
    <subcellularLocation>
        <location evidence="2">Nucleus</location>
    </subcellularLocation>
</comment>
<evidence type="ECO:0000256" key="7">
    <source>
        <dbReference type="ARBA" id="ARBA00022833"/>
    </source>
</evidence>
<dbReference type="AlphaFoldDB" id="A0A8C4TBM0"/>
<evidence type="ECO:0000256" key="13">
    <source>
        <dbReference type="SAM" id="MobiDB-lite"/>
    </source>
</evidence>
<dbReference type="GO" id="GO:0005667">
    <property type="term" value="C:transcription regulator complex"/>
    <property type="evidence" value="ECO:0007669"/>
    <property type="project" value="TreeGrafter"/>
</dbReference>
<dbReference type="InterPro" id="IPR013087">
    <property type="entry name" value="Znf_C2H2_type"/>
</dbReference>
<dbReference type="SMART" id="SM00355">
    <property type="entry name" value="ZnF_C2H2"/>
    <property type="match status" value="8"/>
</dbReference>
<reference evidence="15" key="2">
    <citation type="submission" date="2025-09" db="UniProtKB">
        <authorList>
            <consortium name="Ensembl"/>
        </authorList>
    </citation>
    <scope>IDENTIFICATION</scope>
</reference>
<evidence type="ECO:0000313" key="16">
    <source>
        <dbReference type="Proteomes" id="UP000694620"/>
    </source>
</evidence>
<feature type="region of interest" description="Disordered" evidence="13">
    <location>
        <begin position="133"/>
        <end position="157"/>
    </location>
</feature>
<organism evidence="15 16">
    <name type="scientific">Erpetoichthys calabaricus</name>
    <name type="common">Rope fish</name>
    <name type="synonym">Calamoichthys calabaricus</name>
    <dbReference type="NCBI Taxonomy" id="27687"/>
    <lineage>
        <taxon>Eukaryota</taxon>
        <taxon>Metazoa</taxon>
        <taxon>Chordata</taxon>
        <taxon>Craniata</taxon>
        <taxon>Vertebrata</taxon>
        <taxon>Euteleostomi</taxon>
        <taxon>Actinopterygii</taxon>
        <taxon>Polypteriformes</taxon>
        <taxon>Polypteridae</taxon>
        <taxon>Erpetoichthys</taxon>
    </lineage>
</organism>
<feature type="domain" description="C2H2-type" evidence="14">
    <location>
        <begin position="352"/>
        <end position="379"/>
    </location>
</feature>
<evidence type="ECO:0000256" key="11">
    <source>
        <dbReference type="ARBA" id="ARBA00023242"/>
    </source>
</evidence>
<dbReference type="Gene3D" id="3.30.160.60">
    <property type="entry name" value="Classic Zinc Finger"/>
    <property type="match status" value="8"/>
</dbReference>
<evidence type="ECO:0000256" key="10">
    <source>
        <dbReference type="ARBA" id="ARBA00023163"/>
    </source>
</evidence>
<dbReference type="Pfam" id="PF00096">
    <property type="entry name" value="zf-C2H2"/>
    <property type="match status" value="6"/>
</dbReference>
<feature type="compositionally biased region" description="Basic and acidic residues" evidence="13">
    <location>
        <begin position="133"/>
        <end position="156"/>
    </location>
</feature>
<dbReference type="Ensembl" id="ENSECRT00000028925.1">
    <property type="protein sequence ID" value="ENSECRP00000028331.1"/>
    <property type="gene ID" value="ENSECRG00000019173.1"/>
</dbReference>
<reference evidence="15" key="1">
    <citation type="submission" date="2025-08" db="UniProtKB">
        <authorList>
            <consortium name="Ensembl"/>
        </authorList>
    </citation>
    <scope>IDENTIFICATION</scope>
</reference>
<keyword evidence="6 12" id="KW-0863">Zinc-finger</keyword>
<dbReference type="FunFam" id="3.30.160.60:FF:001289">
    <property type="entry name" value="Zinc finger protein 574"/>
    <property type="match status" value="1"/>
</dbReference>
<dbReference type="FunFam" id="3.30.160.60:FF:000097">
    <property type="entry name" value="Zinc finger protein"/>
    <property type="match status" value="1"/>
</dbReference>
<evidence type="ECO:0000256" key="12">
    <source>
        <dbReference type="PROSITE-ProRule" id="PRU00042"/>
    </source>
</evidence>
<feature type="domain" description="C2H2-type" evidence="14">
    <location>
        <begin position="324"/>
        <end position="351"/>
    </location>
</feature>
<name>A0A8C4TBM0_ERPCA</name>
<dbReference type="GO" id="GO:0000978">
    <property type="term" value="F:RNA polymerase II cis-regulatory region sequence-specific DNA binding"/>
    <property type="evidence" value="ECO:0007669"/>
    <property type="project" value="TreeGrafter"/>
</dbReference>
<dbReference type="Pfam" id="PF13912">
    <property type="entry name" value="zf-C2H2_6"/>
    <property type="match status" value="1"/>
</dbReference>
<dbReference type="SUPFAM" id="SSF57667">
    <property type="entry name" value="beta-beta-alpha zinc fingers"/>
    <property type="match status" value="5"/>
</dbReference>
<dbReference type="FunFam" id="3.30.160.60:FF:000912">
    <property type="entry name" value="Zinc finger protein 660"/>
    <property type="match status" value="1"/>
</dbReference>
<evidence type="ECO:0000259" key="14">
    <source>
        <dbReference type="PROSITE" id="PS50157"/>
    </source>
</evidence>
<dbReference type="GO" id="GO:0045596">
    <property type="term" value="P:negative regulation of cell differentiation"/>
    <property type="evidence" value="ECO:0007669"/>
    <property type="project" value="UniProtKB-ARBA"/>
</dbReference>
<dbReference type="PANTHER" id="PTHR14003">
    <property type="entry name" value="TRANSCRIPTIONAL REPRESSOR PROTEIN YY"/>
    <property type="match status" value="1"/>
</dbReference>
<keyword evidence="4" id="KW-0479">Metal-binding</keyword>
<feature type="domain" description="C2H2-type" evidence="14">
    <location>
        <begin position="436"/>
        <end position="463"/>
    </location>
</feature>
<protein>
    <recommendedName>
        <fullName evidence="14">C2H2-type domain-containing protein</fullName>
    </recommendedName>
</protein>
<keyword evidence="9" id="KW-0238">DNA-binding</keyword>
<keyword evidence="16" id="KW-1185">Reference proteome</keyword>
<keyword evidence="7" id="KW-0862">Zinc</keyword>
<evidence type="ECO:0000256" key="1">
    <source>
        <dbReference type="ARBA" id="ARBA00003767"/>
    </source>
</evidence>
<proteinExistence type="inferred from homology"/>
<dbReference type="FunFam" id="3.30.160.60:FF:001498">
    <property type="entry name" value="Zinc finger protein 404"/>
    <property type="match status" value="2"/>
</dbReference>
<evidence type="ECO:0000256" key="8">
    <source>
        <dbReference type="ARBA" id="ARBA00023015"/>
    </source>
</evidence>
<feature type="domain" description="C2H2-type" evidence="14">
    <location>
        <begin position="408"/>
        <end position="435"/>
    </location>
</feature>
<feature type="domain" description="C2H2-type" evidence="14">
    <location>
        <begin position="268"/>
        <end position="295"/>
    </location>
</feature>
<evidence type="ECO:0000313" key="15">
    <source>
        <dbReference type="Ensembl" id="ENSECRP00000028331.1"/>
    </source>
</evidence>
<evidence type="ECO:0000256" key="4">
    <source>
        <dbReference type="ARBA" id="ARBA00022723"/>
    </source>
</evidence>
<dbReference type="PANTHER" id="PTHR14003:SF23">
    <property type="entry name" value="ZINC FINGER PROTEIN 143"/>
    <property type="match status" value="1"/>
</dbReference>
<comment type="function">
    <text evidence="1">May be involved in transcriptional regulation.</text>
</comment>
<evidence type="ECO:0000256" key="9">
    <source>
        <dbReference type="ARBA" id="ARBA00023125"/>
    </source>
</evidence>
<evidence type="ECO:0000256" key="5">
    <source>
        <dbReference type="ARBA" id="ARBA00022737"/>
    </source>
</evidence>
<feature type="domain" description="C2H2-type" evidence="14">
    <location>
        <begin position="380"/>
        <end position="407"/>
    </location>
</feature>
<dbReference type="GO" id="GO:0008270">
    <property type="term" value="F:zinc ion binding"/>
    <property type="evidence" value="ECO:0007669"/>
    <property type="project" value="UniProtKB-KW"/>
</dbReference>
<evidence type="ECO:0000256" key="6">
    <source>
        <dbReference type="ARBA" id="ARBA00022771"/>
    </source>
</evidence>
<dbReference type="PROSITE" id="PS00028">
    <property type="entry name" value="ZINC_FINGER_C2H2_1"/>
    <property type="match status" value="8"/>
</dbReference>
<dbReference type="GeneTree" id="ENSGT00940000162179"/>
<feature type="domain" description="C2H2-type" evidence="14">
    <location>
        <begin position="296"/>
        <end position="323"/>
    </location>
</feature>
<sequence length="494" mass="56770">MDKKVAHIKQEDCEWGEPESFCERVEDHEGRISAFKEEECREDREGRISAFKQEECWEDREGRISAFKEEECRGGTLQVKVEDSEDVFGSLELRQPKTENTFVQDTCEPSPSGLQPCLTTMVEPAMQQNSLELKSEKSEFEEKISEGNGRETEKHQSPWSVEINFQENGSFSPHSFSQTSIQCELEQNQDMETMKKSRRGSKNLTPASFQCSSLPAAKLTRIDAIDSVQQTVCNTGQEALYAIQECRKTFKNQSDFKDKSIRATHKPYECHACGKLFSLKNSLQRHKKIHTGEKPHCCPDCGKRFLDNIALERHRRIHTGEKPFNCVKCGKRYSRDSSLHNHLKIHKGEDVYFCSECSKGFTLLSDFHNHLRIHSGGKPYCCTECGKQYIQKGSLENHIRIHTVENPHCCSQCGKRFSKLSRLQRHTRIHTGEKPYSCSECGKQFTCSGNLYSHTQIHTGEKPYCCSVCGKRFARSNGLRYHSDIHKRREKSQI</sequence>
<dbReference type="FunFam" id="3.30.160.60:FF:002343">
    <property type="entry name" value="Zinc finger protein 33A"/>
    <property type="match status" value="1"/>
</dbReference>
<feature type="domain" description="C2H2-type" evidence="14">
    <location>
        <begin position="464"/>
        <end position="491"/>
    </location>
</feature>
<comment type="similarity">
    <text evidence="3">Belongs to the krueppel C2H2-type zinc-finger protein family.</text>
</comment>
<accession>A0A8C4TBM0</accession>
<keyword evidence="5" id="KW-0677">Repeat</keyword>
<dbReference type="GO" id="GO:0031519">
    <property type="term" value="C:PcG protein complex"/>
    <property type="evidence" value="ECO:0007669"/>
    <property type="project" value="TreeGrafter"/>
</dbReference>
<dbReference type="FunFam" id="3.30.160.60:FF:001480">
    <property type="entry name" value="Si:cabz01071911.3"/>
    <property type="match status" value="1"/>
</dbReference>
<evidence type="ECO:0000256" key="2">
    <source>
        <dbReference type="ARBA" id="ARBA00004123"/>
    </source>
</evidence>
<dbReference type="GO" id="GO:0000981">
    <property type="term" value="F:DNA-binding transcription factor activity, RNA polymerase II-specific"/>
    <property type="evidence" value="ECO:0007669"/>
    <property type="project" value="TreeGrafter"/>
</dbReference>
<dbReference type="Proteomes" id="UP000694620">
    <property type="component" value="Unassembled WGS sequence"/>
</dbReference>
<dbReference type="FunFam" id="3.30.160.60:FF:000100">
    <property type="entry name" value="Zinc finger 45-like"/>
    <property type="match status" value="1"/>
</dbReference>
<dbReference type="PROSITE" id="PS50157">
    <property type="entry name" value="ZINC_FINGER_C2H2_2"/>
    <property type="match status" value="8"/>
</dbReference>
<dbReference type="InterPro" id="IPR036236">
    <property type="entry name" value="Znf_C2H2_sf"/>
</dbReference>
<evidence type="ECO:0000256" key="3">
    <source>
        <dbReference type="ARBA" id="ARBA00006991"/>
    </source>
</evidence>
<keyword evidence="11" id="KW-0539">Nucleus</keyword>
<dbReference type="GO" id="GO:0000785">
    <property type="term" value="C:chromatin"/>
    <property type="evidence" value="ECO:0007669"/>
    <property type="project" value="TreeGrafter"/>
</dbReference>
<keyword evidence="10" id="KW-0804">Transcription</keyword>
<keyword evidence="8" id="KW-0805">Transcription regulation</keyword>